<feature type="domain" description="Integrase catalytic" evidence="3">
    <location>
        <begin position="403"/>
        <end position="522"/>
    </location>
</feature>
<dbReference type="SUPFAM" id="SSF53098">
    <property type="entry name" value="Ribonuclease H-like"/>
    <property type="match status" value="1"/>
</dbReference>
<evidence type="ECO:0000259" key="3">
    <source>
        <dbReference type="PROSITE" id="PS50994"/>
    </source>
</evidence>
<dbReference type="SUPFAM" id="SSF56672">
    <property type="entry name" value="DNA/RNA polymerases"/>
    <property type="match status" value="1"/>
</dbReference>
<dbReference type="Pfam" id="PF17921">
    <property type="entry name" value="Integrase_H2C2"/>
    <property type="match status" value="1"/>
</dbReference>
<dbReference type="GO" id="GO:0042575">
    <property type="term" value="C:DNA polymerase complex"/>
    <property type="evidence" value="ECO:0007669"/>
    <property type="project" value="UniProtKB-ARBA"/>
</dbReference>
<accession>A0A6H5J9T7</accession>
<reference evidence="4 5" key="1">
    <citation type="submission" date="2020-02" db="EMBL/GenBank/DDBJ databases">
        <authorList>
            <person name="Ferguson B K."/>
        </authorList>
    </citation>
    <scope>NUCLEOTIDE SEQUENCE [LARGE SCALE GENOMIC DNA]</scope>
</reference>
<dbReference type="PANTHER" id="PTHR37984:SF5">
    <property type="entry name" value="PROTEIN NYNRIN-LIKE"/>
    <property type="match status" value="1"/>
</dbReference>
<evidence type="ECO:0000256" key="2">
    <source>
        <dbReference type="SAM" id="MobiDB-lite"/>
    </source>
</evidence>
<dbReference type="PROSITE" id="PS50994">
    <property type="entry name" value="INTEGRASE"/>
    <property type="match status" value="1"/>
</dbReference>
<evidence type="ECO:0000313" key="4">
    <source>
        <dbReference type="EMBL" id="CAB0044371.1"/>
    </source>
</evidence>
<organism evidence="4 5">
    <name type="scientific">Trichogramma brassicae</name>
    <dbReference type="NCBI Taxonomy" id="86971"/>
    <lineage>
        <taxon>Eukaryota</taxon>
        <taxon>Metazoa</taxon>
        <taxon>Ecdysozoa</taxon>
        <taxon>Arthropoda</taxon>
        <taxon>Hexapoda</taxon>
        <taxon>Insecta</taxon>
        <taxon>Pterygota</taxon>
        <taxon>Neoptera</taxon>
        <taxon>Endopterygota</taxon>
        <taxon>Hymenoptera</taxon>
        <taxon>Apocrita</taxon>
        <taxon>Proctotrupomorpha</taxon>
        <taxon>Chalcidoidea</taxon>
        <taxon>Trichogrammatidae</taxon>
        <taxon>Trichogramma</taxon>
    </lineage>
</organism>
<dbReference type="InterPro" id="IPR041588">
    <property type="entry name" value="Integrase_H2C2"/>
</dbReference>
<protein>
    <recommendedName>
        <fullName evidence="1">RNA-directed DNA polymerase</fullName>
        <ecNumber evidence="1">2.7.7.49</ecNumber>
    </recommendedName>
</protein>
<dbReference type="GO" id="GO:0015074">
    <property type="term" value="P:DNA integration"/>
    <property type="evidence" value="ECO:0007669"/>
    <property type="project" value="InterPro"/>
</dbReference>
<dbReference type="Gene3D" id="3.10.10.10">
    <property type="entry name" value="HIV Type 1 Reverse Transcriptase, subunit A, domain 1"/>
    <property type="match status" value="1"/>
</dbReference>
<dbReference type="Gene3D" id="3.30.70.270">
    <property type="match status" value="1"/>
</dbReference>
<dbReference type="InterPro" id="IPR012337">
    <property type="entry name" value="RNaseH-like_sf"/>
</dbReference>
<dbReference type="GO" id="GO:0003676">
    <property type="term" value="F:nucleic acid binding"/>
    <property type="evidence" value="ECO:0007669"/>
    <property type="project" value="InterPro"/>
</dbReference>
<name>A0A6H5J9T7_9HYME</name>
<gene>
    <name evidence="4" type="ORF">TBRA_LOCUS15959</name>
</gene>
<dbReference type="PANTHER" id="PTHR37984">
    <property type="entry name" value="PROTEIN CBG26694"/>
    <property type="match status" value="1"/>
</dbReference>
<dbReference type="Gene3D" id="1.10.340.70">
    <property type="match status" value="1"/>
</dbReference>
<feature type="non-terminal residue" evidence="4">
    <location>
        <position position="579"/>
    </location>
</feature>
<dbReference type="Pfam" id="PF00665">
    <property type="entry name" value="rve"/>
    <property type="match status" value="1"/>
</dbReference>
<evidence type="ECO:0000256" key="1">
    <source>
        <dbReference type="ARBA" id="ARBA00012493"/>
    </source>
</evidence>
<proteinExistence type="predicted"/>
<dbReference type="OrthoDB" id="6776074at2759"/>
<keyword evidence="5" id="KW-1185">Reference proteome</keyword>
<dbReference type="InterPro" id="IPR043128">
    <property type="entry name" value="Rev_trsase/Diguanyl_cyclase"/>
</dbReference>
<dbReference type="InterPro" id="IPR036397">
    <property type="entry name" value="RNaseH_sf"/>
</dbReference>
<dbReference type="InterPro" id="IPR050951">
    <property type="entry name" value="Retrovirus_Pol_polyprotein"/>
</dbReference>
<dbReference type="EC" id="2.7.7.49" evidence="1"/>
<dbReference type="Proteomes" id="UP000479190">
    <property type="component" value="Unassembled WGS sequence"/>
</dbReference>
<feature type="region of interest" description="Disordered" evidence="2">
    <location>
        <begin position="24"/>
        <end position="60"/>
    </location>
</feature>
<dbReference type="Gene3D" id="3.30.420.10">
    <property type="entry name" value="Ribonuclease H-like superfamily/Ribonuclease H"/>
    <property type="match status" value="1"/>
</dbReference>
<dbReference type="InterPro" id="IPR043502">
    <property type="entry name" value="DNA/RNA_pol_sf"/>
</dbReference>
<evidence type="ECO:0000313" key="5">
    <source>
        <dbReference type="Proteomes" id="UP000479190"/>
    </source>
</evidence>
<dbReference type="EMBL" id="CADCXV010001433">
    <property type="protein sequence ID" value="CAB0044371.1"/>
    <property type="molecule type" value="Genomic_DNA"/>
</dbReference>
<dbReference type="GO" id="GO:0003964">
    <property type="term" value="F:RNA-directed DNA polymerase activity"/>
    <property type="evidence" value="ECO:0007669"/>
    <property type="project" value="UniProtKB-EC"/>
</dbReference>
<dbReference type="AlphaFoldDB" id="A0A6H5J9T7"/>
<dbReference type="InterPro" id="IPR001584">
    <property type="entry name" value="Integrase_cat-core"/>
</dbReference>
<sequence>MASTGISPQHLQPTPQVLVEFQQQQQTDDRRYTNKCSKTRRGSSCNVRPGLSNSLKSSSRTAESHRVGKLFKFIRTPARQAIRALRRDAYNEYSCRSSHFYACARKQELNTLHFGDRDRTDTEPFAIKSYPVPMKYRDQVSEQIEQMLNYGIIERSTTPFINPLVVVPKKDNSVRLCLDARQINERMVEDHDGSEEIDQVLRRCNKIGVMSSVDLRSSFWQVPLAKESRKYTGFLHQGKTYQYTYIPGRENVLADVLSRIPNLNENQEEGPAIYPILARKPDKNIMRSLRDVKKHQEEDAHLQRLQKKTDDKRIIRNDEGIYQYQTKDGIKVYLPRNLLRELITEIHQLYGHVGPRKVTAMISEDFYWPNLIKQVSKILKTCDSCQRNKVCTQPINGPTQPMLPTRPNELLSIDFIGPFPAGIRDYRYVLVTIDVFTKLTQLYPIVNATCHITFNRIVDDYFKRFGKVEKIQSDRGSQFTSRTWQAAMKNQGVQVIFSAIRHPQSNIVERYNKEIGRFLRTLVGQNHRTCTRIQGEGRASRVPAAAAACPAQQCLADRVHLVFKDLPVFGYIINAVSTT</sequence>
<feature type="compositionally biased region" description="Polar residues" evidence="2">
    <location>
        <begin position="42"/>
        <end position="60"/>
    </location>
</feature>